<keyword evidence="1" id="KW-0560">Oxidoreductase</keyword>
<evidence type="ECO:0000259" key="3">
    <source>
        <dbReference type="Pfam" id="PF22725"/>
    </source>
</evidence>
<dbReference type="RefSeq" id="WP_220658800.1">
    <property type="nucleotide sequence ID" value="NZ_CBCSFC010000001.1"/>
</dbReference>
<dbReference type="Pfam" id="PF22725">
    <property type="entry name" value="GFO_IDH_MocA_C3"/>
    <property type="match status" value="1"/>
</dbReference>
<protein>
    <submittedName>
        <fullName evidence="4">Gfo/Idh/MocA family oxidoreductase</fullName>
    </submittedName>
</protein>
<dbReference type="Gene3D" id="3.30.360.10">
    <property type="entry name" value="Dihydrodipicolinate Reductase, domain 2"/>
    <property type="match status" value="1"/>
</dbReference>
<evidence type="ECO:0000313" key="4">
    <source>
        <dbReference type="EMBL" id="MDP0397341.1"/>
    </source>
</evidence>
<organism evidence="4 5">
    <name type="scientific">Tsukamurella strandjordii</name>
    <dbReference type="NCBI Taxonomy" id="147577"/>
    <lineage>
        <taxon>Bacteria</taxon>
        <taxon>Bacillati</taxon>
        <taxon>Actinomycetota</taxon>
        <taxon>Actinomycetes</taxon>
        <taxon>Mycobacteriales</taxon>
        <taxon>Tsukamurellaceae</taxon>
        <taxon>Tsukamurella</taxon>
    </lineage>
</organism>
<dbReference type="GO" id="GO:0000166">
    <property type="term" value="F:nucleotide binding"/>
    <property type="evidence" value="ECO:0007669"/>
    <property type="project" value="InterPro"/>
</dbReference>
<feature type="domain" description="Gfo/Idh/MocA-like oxidoreductase N-terminal" evidence="2">
    <location>
        <begin position="6"/>
        <end position="125"/>
    </location>
</feature>
<accession>A0AA90SPZ0</accession>
<evidence type="ECO:0000313" key="5">
    <source>
        <dbReference type="Proteomes" id="UP001178281"/>
    </source>
</evidence>
<evidence type="ECO:0000259" key="2">
    <source>
        <dbReference type="Pfam" id="PF01408"/>
    </source>
</evidence>
<dbReference type="InterPro" id="IPR055170">
    <property type="entry name" value="GFO_IDH_MocA-like_dom"/>
</dbReference>
<sequence length="385" mass="41238">MSPDTIGVGLVGYAFMGRAHSQAWLASRQFFSPGIRAELTAIAGRDAEAARDVADRFEWRSVRTDWRDLLDDPAIGLIDICTPGDTHAEIAIAALAAGKHVLVEKPMANTLAEAEAMAEAAAAARRTGTRSMVGFTYRRLPAIALAREIVARGGLGRVYSVRGQYLQDWLADPKAPWTWRLDRTAAGSGALGDIGAHVIDLAQYVVGDRITTVSGTLTTAHSQRVDAGGTSRAVTVDDSCDFVARFASGASGSFTATRLATGRKNALRLEVSGENGALAFDLEDMNYLEFYDTSGGPDAGFRRIMVTDPQHPYVGAWWPPGHSLGYAQPFTHQAVDLLNAIADGTDPAPSFEDGLQVQRVLASIETSDRTRSWTTVIEAAEEATP</sequence>
<dbReference type="PANTHER" id="PTHR43818:SF11">
    <property type="entry name" value="BCDNA.GH03377"/>
    <property type="match status" value="1"/>
</dbReference>
<dbReference type="GO" id="GO:0016491">
    <property type="term" value="F:oxidoreductase activity"/>
    <property type="evidence" value="ECO:0007669"/>
    <property type="project" value="UniProtKB-KW"/>
</dbReference>
<keyword evidence="5" id="KW-1185">Reference proteome</keyword>
<dbReference type="SUPFAM" id="SSF55347">
    <property type="entry name" value="Glyceraldehyde-3-phosphate dehydrogenase-like, C-terminal domain"/>
    <property type="match status" value="1"/>
</dbReference>
<comment type="caution">
    <text evidence="4">The sequence shown here is derived from an EMBL/GenBank/DDBJ whole genome shotgun (WGS) entry which is preliminary data.</text>
</comment>
<dbReference type="Proteomes" id="UP001178281">
    <property type="component" value="Unassembled WGS sequence"/>
</dbReference>
<name>A0AA90SPZ0_9ACTN</name>
<feature type="domain" description="GFO/IDH/MocA-like oxidoreductase" evidence="3">
    <location>
        <begin position="145"/>
        <end position="278"/>
    </location>
</feature>
<dbReference type="AlphaFoldDB" id="A0AA90SPZ0"/>
<dbReference type="EMBL" id="JAUTIX010000002">
    <property type="protein sequence ID" value="MDP0397341.1"/>
    <property type="molecule type" value="Genomic_DNA"/>
</dbReference>
<dbReference type="InterPro" id="IPR000683">
    <property type="entry name" value="Gfo/Idh/MocA-like_OxRdtase_N"/>
</dbReference>
<dbReference type="SUPFAM" id="SSF51735">
    <property type="entry name" value="NAD(P)-binding Rossmann-fold domains"/>
    <property type="match status" value="1"/>
</dbReference>
<dbReference type="InterPro" id="IPR050463">
    <property type="entry name" value="Gfo/Idh/MocA_oxidrdct_glycsds"/>
</dbReference>
<gene>
    <name evidence="4" type="ORF">Q7X28_05325</name>
</gene>
<proteinExistence type="predicted"/>
<dbReference type="PANTHER" id="PTHR43818">
    <property type="entry name" value="BCDNA.GH03377"/>
    <property type="match status" value="1"/>
</dbReference>
<dbReference type="InterPro" id="IPR036291">
    <property type="entry name" value="NAD(P)-bd_dom_sf"/>
</dbReference>
<dbReference type="Gene3D" id="3.40.50.720">
    <property type="entry name" value="NAD(P)-binding Rossmann-like Domain"/>
    <property type="match status" value="1"/>
</dbReference>
<evidence type="ECO:0000256" key="1">
    <source>
        <dbReference type="ARBA" id="ARBA00023002"/>
    </source>
</evidence>
<dbReference type="Pfam" id="PF01408">
    <property type="entry name" value="GFO_IDH_MocA"/>
    <property type="match status" value="1"/>
</dbReference>
<reference evidence="4" key="1">
    <citation type="submission" date="2023-08" db="EMBL/GenBank/DDBJ databases">
        <title>The draft genome of Tsukamurella strandjordii strain 050030.</title>
        <authorList>
            <person name="Zhao F."/>
            <person name="Feng Y."/>
            <person name="Zong Z."/>
        </authorList>
    </citation>
    <scope>NUCLEOTIDE SEQUENCE</scope>
    <source>
        <strain evidence="4">050030</strain>
    </source>
</reference>